<proteinExistence type="predicted"/>
<dbReference type="Proteomes" id="UP001151760">
    <property type="component" value="Unassembled WGS sequence"/>
</dbReference>
<dbReference type="EMBL" id="BQNB010009946">
    <property type="protein sequence ID" value="GJS70619.1"/>
    <property type="molecule type" value="Genomic_DNA"/>
</dbReference>
<sequence length="324" mass="36702">MLRSLSSTSLYHDDIDDMTFKFMLCLVMVDSKNLLDRVSSQCEGIFLTRCIRFTMLASFITGNVSKQDKLSVSQSSRAVFLITLYSSPIIPKDFISNFGVSLVDPFRVLVVMLDLYLNLTTYGLQNLREIIGRRDPESEKSFMNRVGINRTTFCESSGYQEVGVHHYHALGACLDHSNAFLRRLNFVRMIMVNNHWMFTLRTSTPSKLPNPGNWCKWTSSKINSNEEPVLGYLKFSAKGTKREVFGMPILNDLIIDDIRGEQYYIDYMEKVAKHQRYLAGEEVSDPDTHAPKPAKATKPKAPKQSKPLAPKAATKKPKPGPAKT</sequence>
<comment type="caution">
    <text evidence="2">The sequence shown here is derived from an EMBL/GenBank/DDBJ whole genome shotgun (WGS) entry which is preliminary data.</text>
</comment>
<feature type="region of interest" description="Disordered" evidence="1">
    <location>
        <begin position="279"/>
        <end position="324"/>
    </location>
</feature>
<evidence type="ECO:0000313" key="2">
    <source>
        <dbReference type="EMBL" id="GJS70619.1"/>
    </source>
</evidence>
<reference evidence="2" key="1">
    <citation type="journal article" date="2022" name="Int. J. Mol. Sci.">
        <title>Draft Genome of Tanacetum Coccineum: Genomic Comparison of Closely Related Tanacetum-Family Plants.</title>
        <authorList>
            <person name="Yamashiro T."/>
            <person name="Shiraishi A."/>
            <person name="Nakayama K."/>
            <person name="Satake H."/>
        </authorList>
    </citation>
    <scope>NUCLEOTIDE SEQUENCE</scope>
</reference>
<organism evidence="2 3">
    <name type="scientific">Tanacetum coccineum</name>
    <dbReference type="NCBI Taxonomy" id="301880"/>
    <lineage>
        <taxon>Eukaryota</taxon>
        <taxon>Viridiplantae</taxon>
        <taxon>Streptophyta</taxon>
        <taxon>Embryophyta</taxon>
        <taxon>Tracheophyta</taxon>
        <taxon>Spermatophyta</taxon>
        <taxon>Magnoliopsida</taxon>
        <taxon>eudicotyledons</taxon>
        <taxon>Gunneridae</taxon>
        <taxon>Pentapetalae</taxon>
        <taxon>asterids</taxon>
        <taxon>campanulids</taxon>
        <taxon>Asterales</taxon>
        <taxon>Asteraceae</taxon>
        <taxon>Asteroideae</taxon>
        <taxon>Anthemideae</taxon>
        <taxon>Anthemidinae</taxon>
        <taxon>Tanacetum</taxon>
    </lineage>
</organism>
<reference evidence="2" key="2">
    <citation type="submission" date="2022-01" db="EMBL/GenBank/DDBJ databases">
        <authorList>
            <person name="Yamashiro T."/>
            <person name="Shiraishi A."/>
            <person name="Satake H."/>
            <person name="Nakayama K."/>
        </authorList>
    </citation>
    <scope>NUCLEOTIDE SEQUENCE</scope>
</reference>
<evidence type="ECO:0000256" key="1">
    <source>
        <dbReference type="SAM" id="MobiDB-lite"/>
    </source>
</evidence>
<gene>
    <name evidence="2" type="ORF">Tco_0703460</name>
</gene>
<name>A0ABQ4XYZ2_9ASTR</name>
<protein>
    <recommendedName>
        <fullName evidence="4">Histone deacetylase 14</fullName>
    </recommendedName>
</protein>
<keyword evidence="3" id="KW-1185">Reference proteome</keyword>
<evidence type="ECO:0008006" key="4">
    <source>
        <dbReference type="Google" id="ProtNLM"/>
    </source>
</evidence>
<evidence type="ECO:0000313" key="3">
    <source>
        <dbReference type="Proteomes" id="UP001151760"/>
    </source>
</evidence>
<accession>A0ABQ4XYZ2</accession>